<dbReference type="GO" id="GO:0005634">
    <property type="term" value="C:nucleus"/>
    <property type="evidence" value="ECO:0007669"/>
    <property type="project" value="TreeGrafter"/>
</dbReference>
<dbReference type="SUPFAM" id="SSF53098">
    <property type="entry name" value="Ribonuclease H-like"/>
    <property type="match status" value="1"/>
</dbReference>
<reference evidence="1" key="2">
    <citation type="submission" date="2021-09" db="EMBL/GenBank/DDBJ databases">
        <authorList>
            <person name="Jia N."/>
            <person name="Wang J."/>
            <person name="Shi W."/>
            <person name="Du L."/>
            <person name="Sun Y."/>
            <person name="Zhan W."/>
            <person name="Jiang J."/>
            <person name="Wang Q."/>
            <person name="Zhang B."/>
            <person name="Ji P."/>
            <person name="Sakyi L.B."/>
            <person name="Cui X."/>
            <person name="Yuan T."/>
            <person name="Jiang B."/>
            <person name="Yang W."/>
            <person name="Lam T.T.-Y."/>
            <person name="Chang Q."/>
            <person name="Ding S."/>
            <person name="Wang X."/>
            <person name="Zhu J."/>
            <person name="Ruan X."/>
            <person name="Zhao L."/>
            <person name="Wei J."/>
            <person name="Que T."/>
            <person name="Du C."/>
            <person name="Cheng J."/>
            <person name="Dai P."/>
            <person name="Han X."/>
            <person name="Huang E."/>
            <person name="Gao Y."/>
            <person name="Liu J."/>
            <person name="Shao H."/>
            <person name="Ye R."/>
            <person name="Li L."/>
            <person name="Wei W."/>
            <person name="Wang X."/>
            <person name="Wang C."/>
            <person name="Huo Q."/>
            <person name="Li W."/>
            <person name="Guo W."/>
            <person name="Chen H."/>
            <person name="Chen S."/>
            <person name="Zhou L."/>
            <person name="Zhou L."/>
            <person name="Ni X."/>
            <person name="Tian J."/>
            <person name="Zhou Y."/>
            <person name="Sheng Y."/>
            <person name="Liu T."/>
            <person name="Pan Y."/>
            <person name="Xia L."/>
            <person name="Li J."/>
            <person name="Zhao F."/>
            <person name="Cao W."/>
        </authorList>
    </citation>
    <scope>NUCLEOTIDE SEQUENCE</scope>
    <source>
        <strain evidence="1">Rmic-2018</strain>
        <tissue evidence="1">Larvae</tissue>
    </source>
</reference>
<dbReference type="EMBL" id="JABSTU010000007">
    <property type="protein sequence ID" value="KAH8026551.1"/>
    <property type="molecule type" value="Genomic_DNA"/>
</dbReference>
<comment type="caution">
    <text evidence="1">The sequence shown here is derived from an EMBL/GenBank/DDBJ whole genome shotgun (WGS) entry which is preliminary data.</text>
</comment>
<dbReference type="GO" id="GO:0006357">
    <property type="term" value="P:regulation of transcription by RNA polymerase II"/>
    <property type="evidence" value="ECO:0007669"/>
    <property type="project" value="TreeGrafter"/>
</dbReference>
<evidence type="ECO:0000313" key="2">
    <source>
        <dbReference type="Proteomes" id="UP000821866"/>
    </source>
</evidence>
<dbReference type="PANTHER" id="PTHR46169">
    <property type="entry name" value="DNA REPLICATION-RELATED ELEMENT FACTOR, ISOFORM A"/>
    <property type="match status" value="1"/>
</dbReference>
<gene>
    <name evidence="1" type="ORF">HPB51_021445</name>
</gene>
<evidence type="ECO:0000313" key="1">
    <source>
        <dbReference type="EMBL" id="KAH8026551.1"/>
    </source>
</evidence>
<sequence length="113" mass="12647">MQLNALEVVQDVPTRWNSEHQMMTRLLKLRKPITVELSKCDAVDNLTAAEWKLMTAAVNVLDPLAQATTELSGDKYPTLSQVIPLLECTGIVLAWHAASRQGFLVSRHLRIQP</sequence>
<dbReference type="Proteomes" id="UP000821866">
    <property type="component" value="Unassembled WGS sequence"/>
</dbReference>
<protein>
    <submittedName>
        <fullName evidence="1">Uncharacterized protein</fullName>
    </submittedName>
</protein>
<keyword evidence="2" id="KW-1185">Reference proteome</keyword>
<reference evidence="1" key="1">
    <citation type="journal article" date="2020" name="Cell">
        <title>Large-Scale Comparative Analyses of Tick Genomes Elucidate Their Genetic Diversity and Vector Capacities.</title>
        <authorList>
            <consortium name="Tick Genome and Microbiome Consortium (TIGMIC)"/>
            <person name="Jia N."/>
            <person name="Wang J."/>
            <person name="Shi W."/>
            <person name="Du L."/>
            <person name="Sun Y."/>
            <person name="Zhan W."/>
            <person name="Jiang J.F."/>
            <person name="Wang Q."/>
            <person name="Zhang B."/>
            <person name="Ji P."/>
            <person name="Bell-Sakyi L."/>
            <person name="Cui X.M."/>
            <person name="Yuan T.T."/>
            <person name="Jiang B.G."/>
            <person name="Yang W.F."/>
            <person name="Lam T.T."/>
            <person name="Chang Q.C."/>
            <person name="Ding S.J."/>
            <person name="Wang X.J."/>
            <person name="Zhu J.G."/>
            <person name="Ruan X.D."/>
            <person name="Zhao L."/>
            <person name="Wei J.T."/>
            <person name="Ye R.Z."/>
            <person name="Que T.C."/>
            <person name="Du C.H."/>
            <person name="Zhou Y.H."/>
            <person name="Cheng J.X."/>
            <person name="Dai P.F."/>
            <person name="Guo W.B."/>
            <person name="Han X.H."/>
            <person name="Huang E.J."/>
            <person name="Li L.F."/>
            <person name="Wei W."/>
            <person name="Gao Y.C."/>
            <person name="Liu J.Z."/>
            <person name="Shao H.Z."/>
            <person name="Wang X."/>
            <person name="Wang C.C."/>
            <person name="Yang T.C."/>
            <person name="Huo Q.B."/>
            <person name="Li W."/>
            <person name="Chen H.Y."/>
            <person name="Chen S.E."/>
            <person name="Zhou L.G."/>
            <person name="Ni X.B."/>
            <person name="Tian J.H."/>
            <person name="Sheng Y."/>
            <person name="Liu T."/>
            <person name="Pan Y.S."/>
            <person name="Xia L.Y."/>
            <person name="Li J."/>
            <person name="Zhao F."/>
            <person name="Cao W.C."/>
        </authorList>
    </citation>
    <scope>NUCLEOTIDE SEQUENCE</scope>
    <source>
        <strain evidence="1">Rmic-2018</strain>
    </source>
</reference>
<dbReference type="InterPro" id="IPR052717">
    <property type="entry name" value="Vacuolar_transposase_reg"/>
</dbReference>
<dbReference type="AlphaFoldDB" id="A0A9J6DWJ3"/>
<organism evidence="1 2">
    <name type="scientific">Rhipicephalus microplus</name>
    <name type="common">Cattle tick</name>
    <name type="synonym">Boophilus microplus</name>
    <dbReference type="NCBI Taxonomy" id="6941"/>
    <lineage>
        <taxon>Eukaryota</taxon>
        <taxon>Metazoa</taxon>
        <taxon>Ecdysozoa</taxon>
        <taxon>Arthropoda</taxon>
        <taxon>Chelicerata</taxon>
        <taxon>Arachnida</taxon>
        <taxon>Acari</taxon>
        <taxon>Parasitiformes</taxon>
        <taxon>Ixodida</taxon>
        <taxon>Ixodoidea</taxon>
        <taxon>Ixodidae</taxon>
        <taxon>Rhipicephalinae</taxon>
        <taxon>Rhipicephalus</taxon>
        <taxon>Boophilus</taxon>
    </lineage>
</organism>
<proteinExistence type="predicted"/>
<name>A0A9J6DWJ3_RHIMP</name>
<accession>A0A9J6DWJ3</accession>
<dbReference type="InterPro" id="IPR012337">
    <property type="entry name" value="RNaseH-like_sf"/>
</dbReference>
<dbReference type="PANTHER" id="PTHR46169:SF15">
    <property type="entry name" value="INNER CENTROMERE PROTEIN A-LIKE ISOFORM X1-RELATED"/>
    <property type="match status" value="1"/>
</dbReference>